<sequence length="187" mass="21369">MIDQDRTKEVINCRYKDKPGYPYPSYVAYAQPASPYYISGTPVYTYAPTVPVYSNAYTPASNPTYNRLTCNIEPVLCIPSPTFQHPLLSLSIEHDQREWRLKDYPGRAKQFYHFLGMDLAIHSDGKPFKIVKQIHHTTPAGNGETHRVRFVHVAFNETGEQLAAADHRGNIFIIDLNSNKFIRDNAH</sequence>
<dbReference type="EMBL" id="OE840937">
    <property type="protein sequence ID" value="CAD7593341.1"/>
    <property type="molecule type" value="Genomic_DNA"/>
</dbReference>
<dbReference type="AlphaFoldDB" id="A0A7R9JXM9"/>
<accession>A0A7R9JXM9</accession>
<name>A0A7R9JXM9_TIMGE</name>
<proteinExistence type="predicted"/>
<gene>
    <name evidence="1" type="ORF">TGEB3V08_LOCUS5281</name>
</gene>
<reference evidence="1" key="1">
    <citation type="submission" date="2020-11" db="EMBL/GenBank/DDBJ databases">
        <authorList>
            <person name="Tran Van P."/>
        </authorList>
    </citation>
    <scope>NUCLEOTIDE SEQUENCE</scope>
</reference>
<organism evidence="1">
    <name type="scientific">Timema genevievae</name>
    <name type="common">Walking stick</name>
    <dbReference type="NCBI Taxonomy" id="629358"/>
    <lineage>
        <taxon>Eukaryota</taxon>
        <taxon>Metazoa</taxon>
        <taxon>Ecdysozoa</taxon>
        <taxon>Arthropoda</taxon>
        <taxon>Hexapoda</taxon>
        <taxon>Insecta</taxon>
        <taxon>Pterygota</taxon>
        <taxon>Neoptera</taxon>
        <taxon>Polyneoptera</taxon>
        <taxon>Phasmatodea</taxon>
        <taxon>Timematodea</taxon>
        <taxon>Timematoidea</taxon>
        <taxon>Timematidae</taxon>
        <taxon>Timema</taxon>
    </lineage>
</organism>
<evidence type="ECO:0000313" key="1">
    <source>
        <dbReference type="EMBL" id="CAD7593341.1"/>
    </source>
</evidence>
<protein>
    <submittedName>
        <fullName evidence="1">Uncharacterized protein</fullName>
    </submittedName>
</protein>